<reference evidence="3 4" key="1">
    <citation type="submission" date="2024-05" db="EMBL/GenBank/DDBJ databases">
        <title>Sinomonas sp. nov., isolated from a waste landfill.</title>
        <authorList>
            <person name="Zhao Y."/>
        </authorList>
    </citation>
    <scope>NUCLEOTIDE SEQUENCE [LARGE SCALE GENOMIC DNA]</scope>
    <source>
        <strain evidence="3 4">CCTCC AB2014300</strain>
    </source>
</reference>
<comment type="caution">
    <text evidence="3">The sequence shown here is derived from an EMBL/GenBank/DDBJ whole genome shotgun (WGS) entry which is preliminary data.</text>
</comment>
<sequence length="280" mass="28657">MPGHIAAALARAGARTDSAGRPWEGRDLSGDGNPLHHFDDDDGLADAGVAAALAALATGAVDETGVHRALASARVFVAVVASLAEGGLGEHGFAEDKEADMALVTLSAPDGRKALPVFTSVARLSAWHPGARPVAVYAPRAALSAVAEEAQLVVVDPGAETTFVLRRPAVWALAQQREWTPSYSDPELLGEVQQAAAGLGAVRAVEISAGAGVASRDSSGRVLAGGGAGPELRLTLALEHGLSAEAVRETVAELHGRLAGNRRFAESVDSLEVKVRPAQD</sequence>
<evidence type="ECO:0000313" key="3">
    <source>
        <dbReference type="EMBL" id="MEN2743195.1"/>
    </source>
</evidence>
<dbReference type="InterPro" id="IPR009839">
    <property type="entry name" value="SseB_N"/>
</dbReference>
<protein>
    <submittedName>
        <fullName evidence="3">SseB family protein</fullName>
    </submittedName>
</protein>
<feature type="domain" description="SseB protein N-terminal" evidence="2">
    <location>
        <begin position="50"/>
        <end position="172"/>
    </location>
</feature>
<feature type="region of interest" description="Disordered" evidence="1">
    <location>
        <begin position="11"/>
        <end position="37"/>
    </location>
</feature>
<keyword evidence="4" id="KW-1185">Reference proteome</keyword>
<accession>A0ABU9WYC0</accession>
<evidence type="ECO:0000256" key="1">
    <source>
        <dbReference type="SAM" id="MobiDB-lite"/>
    </source>
</evidence>
<evidence type="ECO:0000259" key="2">
    <source>
        <dbReference type="Pfam" id="PF07179"/>
    </source>
</evidence>
<proteinExistence type="predicted"/>
<feature type="compositionally biased region" description="Basic and acidic residues" evidence="1">
    <location>
        <begin position="23"/>
        <end position="37"/>
    </location>
</feature>
<dbReference type="Proteomes" id="UP001422074">
    <property type="component" value="Unassembled WGS sequence"/>
</dbReference>
<name>A0ABU9WYC0_9MICC</name>
<organism evidence="3 4">
    <name type="scientific">Sinomonas halotolerans</name>
    <dbReference type="NCBI Taxonomy" id="1644133"/>
    <lineage>
        <taxon>Bacteria</taxon>
        <taxon>Bacillati</taxon>
        <taxon>Actinomycetota</taxon>
        <taxon>Actinomycetes</taxon>
        <taxon>Micrococcales</taxon>
        <taxon>Micrococcaceae</taxon>
        <taxon>Sinomonas</taxon>
    </lineage>
</organism>
<dbReference type="EMBL" id="JBDFRB010000001">
    <property type="protein sequence ID" value="MEN2743195.1"/>
    <property type="molecule type" value="Genomic_DNA"/>
</dbReference>
<gene>
    <name evidence="3" type="ORF">ABCQ75_01410</name>
</gene>
<evidence type="ECO:0000313" key="4">
    <source>
        <dbReference type="Proteomes" id="UP001422074"/>
    </source>
</evidence>
<dbReference type="Pfam" id="PF07179">
    <property type="entry name" value="SseB"/>
    <property type="match status" value="1"/>
</dbReference>